<keyword evidence="3" id="KW-1185">Reference proteome</keyword>
<dbReference type="InterPro" id="IPR002509">
    <property type="entry name" value="NODB_dom"/>
</dbReference>
<organism evidence="2 3">
    <name type="scientific">Desulfolithobacter dissulfuricans</name>
    <dbReference type="NCBI Taxonomy" id="2795293"/>
    <lineage>
        <taxon>Bacteria</taxon>
        <taxon>Pseudomonadati</taxon>
        <taxon>Thermodesulfobacteriota</taxon>
        <taxon>Desulfobulbia</taxon>
        <taxon>Desulfobulbales</taxon>
        <taxon>Desulfobulbaceae</taxon>
        <taxon>Desulfolithobacter</taxon>
    </lineage>
</organism>
<dbReference type="KEGG" id="ddu:GF1_00410"/>
<dbReference type="InterPro" id="IPR022560">
    <property type="entry name" value="DUF3473"/>
</dbReference>
<dbReference type="NCBIfam" id="TIGR03006">
    <property type="entry name" value="pepcterm_polyde"/>
    <property type="match status" value="1"/>
</dbReference>
<evidence type="ECO:0000259" key="1">
    <source>
        <dbReference type="PROSITE" id="PS51677"/>
    </source>
</evidence>
<sequence length="282" mass="33268">MPGTQRSSIKNYLTIDVEDYFQVAAFEDIISPSAWDSMEQRVERNTSRILDILGRYDIKATFFVVGWTAERFPELVRKIKAAGHDIGCHSYLHRKIYDLTPDEFRQDTQRAKEILEDITGEEIIGYRAPSYSITRKSLWALDILEELGFKYDSSIFPILHDNYGIPDAPRFEYRLPDHDMMEYPISTALFLGRKIPIAGGGYFRLFPYWFTRMALKKINKREKKPFIFYLHPWEVDPAQPRMKHARALSRFRHYNNLDKTEKRFARLLEEFEFGPISTCTNQ</sequence>
<dbReference type="InterPro" id="IPR014344">
    <property type="entry name" value="XrtA_polysacc_deacetyl"/>
</dbReference>
<dbReference type="GO" id="GO:0005975">
    <property type="term" value="P:carbohydrate metabolic process"/>
    <property type="evidence" value="ECO:0007669"/>
    <property type="project" value="InterPro"/>
</dbReference>
<gene>
    <name evidence="2" type="ORF">GF1_00410</name>
</gene>
<dbReference type="RefSeq" id="WP_267927617.1">
    <property type="nucleotide sequence ID" value="NZ_AP024233.1"/>
</dbReference>
<dbReference type="InterPro" id="IPR045235">
    <property type="entry name" value="PuuE_HpPgdA-like"/>
</dbReference>
<dbReference type="CDD" id="cd10941">
    <property type="entry name" value="CE4_PuuE_HpPgdA_like_2"/>
    <property type="match status" value="1"/>
</dbReference>
<dbReference type="InterPro" id="IPR011330">
    <property type="entry name" value="Glyco_hydro/deAcase_b/a-brl"/>
</dbReference>
<dbReference type="PANTHER" id="PTHR47561:SF1">
    <property type="entry name" value="POLYSACCHARIDE DEACETYLASE FAMILY PROTEIN (AFU_ORTHOLOGUE AFUA_6G05030)"/>
    <property type="match status" value="1"/>
</dbReference>
<evidence type="ECO:0000313" key="3">
    <source>
        <dbReference type="Proteomes" id="UP001063350"/>
    </source>
</evidence>
<reference evidence="2" key="1">
    <citation type="submission" date="2020-12" db="EMBL/GenBank/DDBJ databases">
        <title>Desulfobium dissulfuricans gen. nov., sp. nov., a novel mesophilic, sulfate-reducing bacterium isolated from a deep-sea hydrothermal vent.</title>
        <authorList>
            <person name="Hashimoto Y."/>
            <person name="Tame A."/>
            <person name="Sawayama S."/>
            <person name="Miyazaki J."/>
            <person name="Takai K."/>
            <person name="Nakagawa S."/>
        </authorList>
    </citation>
    <scope>NUCLEOTIDE SEQUENCE</scope>
    <source>
        <strain evidence="2">GF1</strain>
    </source>
</reference>
<dbReference type="AlphaFoldDB" id="A0A915TYQ7"/>
<proteinExistence type="predicted"/>
<accession>A0A915TYQ7</accession>
<dbReference type="PROSITE" id="PS51677">
    <property type="entry name" value="NODB"/>
    <property type="match status" value="1"/>
</dbReference>
<dbReference type="Pfam" id="PF11959">
    <property type="entry name" value="DUF3473"/>
    <property type="match status" value="1"/>
</dbReference>
<evidence type="ECO:0000313" key="2">
    <source>
        <dbReference type="EMBL" id="BCO07665.1"/>
    </source>
</evidence>
<dbReference type="Gene3D" id="3.20.20.370">
    <property type="entry name" value="Glycoside hydrolase/deacetylase"/>
    <property type="match status" value="1"/>
</dbReference>
<dbReference type="Proteomes" id="UP001063350">
    <property type="component" value="Chromosome"/>
</dbReference>
<feature type="domain" description="NodB homology" evidence="1">
    <location>
        <begin position="32"/>
        <end position="282"/>
    </location>
</feature>
<dbReference type="Pfam" id="PF01522">
    <property type="entry name" value="Polysacc_deac_1"/>
    <property type="match status" value="1"/>
</dbReference>
<dbReference type="GO" id="GO:0016810">
    <property type="term" value="F:hydrolase activity, acting on carbon-nitrogen (but not peptide) bonds"/>
    <property type="evidence" value="ECO:0007669"/>
    <property type="project" value="InterPro"/>
</dbReference>
<dbReference type="SUPFAM" id="SSF88713">
    <property type="entry name" value="Glycoside hydrolase/deacetylase"/>
    <property type="match status" value="1"/>
</dbReference>
<dbReference type="EMBL" id="AP024233">
    <property type="protein sequence ID" value="BCO07665.1"/>
    <property type="molecule type" value="Genomic_DNA"/>
</dbReference>
<dbReference type="PANTHER" id="PTHR47561">
    <property type="entry name" value="POLYSACCHARIDE DEACETYLASE FAMILY PROTEIN (AFU_ORTHOLOGUE AFUA_6G05030)"/>
    <property type="match status" value="1"/>
</dbReference>
<protein>
    <submittedName>
        <fullName evidence="2">Polysaccharide deacetylase</fullName>
    </submittedName>
</protein>
<name>A0A915TYQ7_9BACT</name>